<evidence type="ECO:0000313" key="3">
    <source>
        <dbReference type="Proteomes" id="UP000007319"/>
    </source>
</evidence>
<keyword evidence="2" id="KW-0614">Plasmid</keyword>
<feature type="region of interest" description="Disordered" evidence="1">
    <location>
        <begin position="1"/>
        <end position="24"/>
    </location>
</feature>
<evidence type="ECO:0000256" key="1">
    <source>
        <dbReference type="SAM" id="MobiDB-lite"/>
    </source>
</evidence>
<dbReference type="AlphaFoldDB" id="A0A9P1JXI0"/>
<dbReference type="Proteomes" id="UP000007319">
    <property type="component" value="Plasmid AZOBR_p2"/>
</dbReference>
<keyword evidence="3" id="KW-1185">Reference proteome</keyword>
<proteinExistence type="predicted"/>
<dbReference type="EMBL" id="HE577329">
    <property type="protein sequence ID" value="CCD01660.1"/>
    <property type="molecule type" value="Genomic_DNA"/>
</dbReference>
<geneLocation type="plasmid" evidence="2 3">
    <name>AZOBR_p2</name>
</geneLocation>
<sequence length="24" mass="2384">MRVGPSGKSATPSPSPPLMRVGSS</sequence>
<name>A0A9P1JXI0_9PROT</name>
<reference evidence="2 3" key="1">
    <citation type="journal article" date="2011" name="PLoS Genet.">
        <title>Azospirillum genomes reveal transition of bacteria from aquatic to terrestrial environments.</title>
        <authorList>
            <person name="Wisniewski-Dye F."/>
            <person name="Borziak K."/>
            <person name="Khalsa-Moyers G."/>
            <person name="Alexandre G."/>
            <person name="Sukharnikov L.O."/>
            <person name="Wuichet K."/>
            <person name="Hurst G.B."/>
            <person name="McDonald W.H."/>
            <person name="Robertson J.S."/>
            <person name="Barbe V."/>
            <person name="Calteau A."/>
            <person name="Rouy Z."/>
            <person name="Mangenot S."/>
            <person name="Prigent-Combaret C."/>
            <person name="Normand P."/>
            <person name="Boyer M."/>
            <person name="Siguier P."/>
            <person name="Dessaux Y."/>
            <person name="Elmerich C."/>
            <person name="Condemine G."/>
            <person name="Krishnen G."/>
            <person name="Kennedy I."/>
            <person name="Paterson A.H."/>
            <person name="Gonzalez V."/>
            <person name="Mavingui P."/>
            <person name="Zhulin I.B."/>
        </authorList>
    </citation>
    <scope>NUCLEOTIDE SEQUENCE [LARGE SCALE GENOMIC DNA]</scope>
    <source>
        <strain evidence="2 3">Sp245</strain>
    </source>
</reference>
<accession>A0A9P1JXI0</accession>
<dbReference type="KEGG" id="abs:AZOBR_p230001"/>
<protein>
    <submittedName>
        <fullName evidence="2">Uncharacterized protein</fullName>
    </submittedName>
</protein>
<organism evidence="2 3">
    <name type="scientific">Azospirillum baldaniorum</name>
    <dbReference type="NCBI Taxonomy" id="1064539"/>
    <lineage>
        <taxon>Bacteria</taxon>
        <taxon>Pseudomonadati</taxon>
        <taxon>Pseudomonadota</taxon>
        <taxon>Alphaproteobacteria</taxon>
        <taxon>Rhodospirillales</taxon>
        <taxon>Azospirillaceae</taxon>
        <taxon>Azospirillum</taxon>
    </lineage>
</organism>
<gene>
    <name evidence="2" type="ORF">AZOBR_p230001</name>
</gene>
<evidence type="ECO:0000313" key="2">
    <source>
        <dbReference type="EMBL" id="CCD01660.1"/>
    </source>
</evidence>